<feature type="region of interest" description="Disordered" evidence="1">
    <location>
        <begin position="65"/>
        <end position="92"/>
    </location>
</feature>
<protein>
    <submittedName>
        <fullName evidence="2">DUF3140 domain-containing protein</fullName>
    </submittedName>
</protein>
<keyword evidence="3" id="KW-1185">Reference proteome</keyword>
<organism evidence="2 3">
    <name type="scientific">Streptomyces heilongjiangensis</name>
    <dbReference type="NCBI Taxonomy" id="945052"/>
    <lineage>
        <taxon>Bacteria</taxon>
        <taxon>Bacillati</taxon>
        <taxon>Actinomycetota</taxon>
        <taxon>Actinomycetes</taxon>
        <taxon>Kitasatosporales</taxon>
        <taxon>Streptomycetaceae</taxon>
        <taxon>Streptomyces</taxon>
    </lineage>
</organism>
<reference evidence="3" key="1">
    <citation type="journal article" date="2019" name="Int. J. Syst. Evol. Microbiol.">
        <title>The Global Catalogue of Microorganisms (GCM) 10K type strain sequencing project: providing services to taxonomists for standard genome sequencing and annotation.</title>
        <authorList>
            <consortium name="The Broad Institute Genomics Platform"/>
            <consortium name="The Broad Institute Genome Sequencing Center for Infectious Disease"/>
            <person name="Wu L."/>
            <person name="Ma J."/>
        </authorList>
    </citation>
    <scope>NUCLEOTIDE SEQUENCE [LARGE SCALE GENOMIC DNA]</scope>
    <source>
        <strain evidence="3">JCM 9918</strain>
    </source>
</reference>
<evidence type="ECO:0000256" key="1">
    <source>
        <dbReference type="SAM" id="MobiDB-lite"/>
    </source>
</evidence>
<proteinExistence type="predicted"/>
<dbReference type="Pfam" id="PF11338">
    <property type="entry name" value="DUF3140"/>
    <property type="match status" value="1"/>
</dbReference>
<dbReference type="RefSeq" id="WP_272171978.1">
    <property type="nucleotide sequence ID" value="NZ_JAQOSL010000042.1"/>
</dbReference>
<name>A0ABW1BBI8_9ACTN</name>
<accession>A0ABW1BBI8</accession>
<dbReference type="InterPro" id="IPR021487">
    <property type="entry name" value="DUF3140"/>
</dbReference>
<evidence type="ECO:0000313" key="3">
    <source>
        <dbReference type="Proteomes" id="UP001596112"/>
    </source>
</evidence>
<dbReference type="Proteomes" id="UP001596112">
    <property type="component" value="Unassembled WGS sequence"/>
</dbReference>
<feature type="compositionally biased region" description="Basic and acidic residues" evidence="1">
    <location>
        <begin position="65"/>
        <end position="76"/>
    </location>
</feature>
<evidence type="ECO:0000313" key="2">
    <source>
        <dbReference type="EMBL" id="MFC5810179.1"/>
    </source>
</evidence>
<dbReference type="EMBL" id="JBHSNZ010000015">
    <property type="protein sequence ID" value="MFC5810179.1"/>
    <property type="molecule type" value="Genomic_DNA"/>
</dbReference>
<comment type="caution">
    <text evidence="2">The sequence shown here is derived from an EMBL/GenBank/DDBJ whole genome shotgun (WGS) entry which is preliminary data.</text>
</comment>
<gene>
    <name evidence="2" type="ORF">ACFQGO_22195</name>
</gene>
<sequence length="92" mass="10341">MVNMTSQEPAAWLRTRCAGQESEALPGRPGSPAGRQVLELLRKRRTDLTEDDVQVMYGVVDSVNARREHEPDADGTHRRHRLMALGHDPLRA</sequence>
<dbReference type="PANTHER" id="PTHR40630">
    <property type="entry name" value="POSSIBLE DNA-BINDING PROTEIN"/>
    <property type="match status" value="1"/>
</dbReference>
<dbReference type="PANTHER" id="PTHR40630:SF1">
    <property type="entry name" value="DNA-BINDING PROTEIN"/>
    <property type="match status" value="1"/>
</dbReference>